<feature type="transmembrane region" description="Helical" evidence="9">
    <location>
        <begin position="59"/>
        <end position="78"/>
    </location>
</feature>
<dbReference type="CDD" id="cd17503">
    <property type="entry name" value="MFS_LmrB_MDR_like"/>
    <property type="match status" value="1"/>
</dbReference>
<evidence type="ECO:0000256" key="5">
    <source>
        <dbReference type="ARBA" id="ARBA00022519"/>
    </source>
</evidence>
<keyword evidence="5" id="KW-0997">Cell inner membrane</keyword>
<keyword evidence="8 9" id="KW-0472">Membrane</keyword>
<evidence type="ECO:0000256" key="8">
    <source>
        <dbReference type="ARBA" id="ARBA00023136"/>
    </source>
</evidence>
<feature type="domain" description="Major facilitator superfamily (MFS) profile" evidence="10">
    <location>
        <begin position="21"/>
        <end position="508"/>
    </location>
</feature>
<feature type="transmembrane region" description="Helical" evidence="9">
    <location>
        <begin position="277"/>
        <end position="301"/>
    </location>
</feature>
<feature type="transmembrane region" description="Helical" evidence="9">
    <location>
        <begin position="173"/>
        <end position="195"/>
    </location>
</feature>
<feature type="transmembrane region" description="Helical" evidence="9">
    <location>
        <begin position="146"/>
        <end position="167"/>
    </location>
</feature>
<reference evidence="12" key="3">
    <citation type="submission" date="2025-08" db="UniProtKB">
        <authorList>
            <consortium name="RefSeq"/>
        </authorList>
    </citation>
    <scope>IDENTIFICATION</scope>
</reference>
<evidence type="ECO:0000256" key="6">
    <source>
        <dbReference type="ARBA" id="ARBA00022692"/>
    </source>
</evidence>
<keyword evidence="6 9" id="KW-0812">Transmembrane</keyword>
<feature type="transmembrane region" description="Helical" evidence="9">
    <location>
        <begin position="307"/>
        <end position="329"/>
    </location>
</feature>
<evidence type="ECO:0000256" key="2">
    <source>
        <dbReference type="ARBA" id="ARBA00008537"/>
    </source>
</evidence>
<name>A0A8B6X6H9_9BURK</name>
<dbReference type="PANTHER" id="PTHR42718:SF9">
    <property type="entry name" value="MAJOR FACILITATOR SUPERFAMILY MULTIDRUG TRANSPORTER MFSC"/>
    <property type="match status" value="1"/>
</dbReference>
<dbReference type="InterPro" id="IPR011701">
    <property type="entry name" value="MFS"/>
</dbReference>
<dbReference type="PROSITE" id="PS50850">
    <property type="entry name" value="MFS"/>
    <property type="match status" value="1"/>
</dbReference>
<feature type="transmembrane region" description="Helical" evidence="9">
    <location>
        <begin position="485"/>
        <end position="503"/>
    </location>
</feature>
<keyword evidence="3" id="KW-0813">Transport</keyword>
<dbReference type="OrthoDB" id="9807274at2"/>
<sequence>MAAPQAPAAHPPLEGAARLVGTLVLAAATFMNVLDTSIANVAIPTIAGDLGVSPNQGTWVITSFGVANAITVPITGWLTQRIGAVKLFVSSVLLFVLTSWLCGVASSIEMLIFFRILQGAVAGPMIPLSQTLLLSSYPKEKAGTALAFWSMTTLVAPVAGPLLGGWITDNISWPWIFYINVPVGIVAAAGTWAIYRKRETPTRKLPIDSIGLALLVLWVGSLQVALDKGKELDWFESPFIVALLLVAAVGFVVFLIWELTDKHPVVDLTLFTRRNFWASTMTLSIAFGLYFGNVVLLPLWLQQYMGYTATMAGAVLAPVGLLAVVLSPVVGQTVHKVDTRWYSTIALLVFGLVFWMRSGSTTDMDFRSIMLPTLIQGVAMAFFFIPLISAALAGLPPERIPAASGLSNFCRITAGSFGTSISTTLWDDRMTLHHAQLVEHITLADPAAVQTVRQLSASGLGADQGSAVLNRLIDTQAAVLGVNDIFWGSAVLFVALVGLVWVAKPVRKSAAGGGGAEAASGAH</sequence>
<evidence type="ECO:0000313" key="12">
    <source>
        <dbReference type="RefSeq" id="WP_028312234.1"/>
    </source>
</evidence>
<protein>
    <submittedName>
        <fullName evidence="12">DHA2 family efflux MFS transporter permease subunit</fullName>
    </submittedName>
</protein>
<dbReference type="Gene3D" id="1.20.1250.20">
    <property type="entry name" value="MFS general substrate transporter like domains"/>
    <property type="match status" value="1"/>
</dbReference>
<evidence type="ECO:0000256" key="1">
    <source>
        <dbReference type="ARBA" id="ARBA00004429"/>
    </source>
</evidence>
<keyword evidence="7 9" id="KW-1133">Transmembrane helix</keyword>
<reference evidence="12" key="2">
    <citation type="journal article" date="1998" name="Mol. Microbiol.">
        <title>Isolation and characterization of a putative multidrug resistance pump from Vibrio cholerae.</title>
        <authorList>
            <person name="Colmer J.A."/>
            <person name="Fralick J.A."/>
            <person name="Hamood A.N."/>
        </authorList>
    </citation>
    <scope>NUCLEOTIDE SEQUENCE</scope>
</reference>
<dbReference type="GO" id="GO:0022857">
    <property type="term" value="F:transmembrane transporter activity"/>
    <property type="evidence" value="ECO:0007669"/>
    <property type="project" value="InterPro"/>
</dbReference>
<dbReference type="Pfam" id="PF07690">
    <property type="entry name" value="MFS_1"/>
    <property type="match status" value="1"/>
</dbReference>
<dbReference type="FunFam" id="1.20.1720.10:FF:000002">
    <property type="entry name" value="Multidrug resistance protein B"/>
    <property type="match status" value="1"/>
</dbReference>
<dbReference type="GO" id="GO:1990961">
    <property type="term" value="P:xenobiotic detoxification by transmembrane export across the plasma membrane"/>
    <property type="evidence" value="ECO:0007669"/>
    <property type="project" value="UniProtKB-ARBA"/>
</dbReference>
<comment type="similarity">
    <text evidence="2">Belongs to the major facilitator superfamily. EmrB family.</text>
</comment>
<keyword evidence="11" id="KW-1185">Reference proteome</keyword>
<feature type="transmembrane region" description="Helical" evidence="9">
    <location>
        <begin position="238"/>
        <end position="257"/>
    </location>
</feature>
<dbReference type="NCBIfam" id="TIGR00711">
    <property type="entry name" value="efflux_EmrB"/>
    <property type="match status" value="1"/>
</dbReference>
<dbReference type="RefSeq" id="WP_028312234.1">
    <property type="nucleotide sequence ID" value="NZ_AXWS01000015.1"/>
</dbReference>
<accession>A0A8B6X6H9</accession>
<dbReference type="InterPro" id="IPR036259">
    <property type="entry name" value="MFS_trans_sf"/>
</dbReference>
<dbReference type="AlphaFoldDB" id="A0A8B6X6H9"/>
<dbReference type="SUPFAM" id="SSF103473">
    <property type="entry name" value="MFS general substrate transporter"/>
    <property type="match status" value="1"/>
</dbReference>
<dbReference type="Gene3D" id="1.20.1720.10">
    <property type="entry name" value="Multidrug resistance protein D"/>
    <property type="match status" value="1"/>
</dbReference>
<proteinExistence type="inferred from homology"/>
<evidence type="ECO:0000259" key="10">
    <source>
        <dbReference type="PROSITE" id="PS50850"/>
    </source>
</evidence>
<feature type="transmembrane region" description="Helical" evidence="9">
    <location>
        <begin position="112"/>
        <end position="134"/>
    </location>
</feature>
<evidence type="ECO:0000313" key="11">
    <source>
        <dbReference type="Proteomes" id="UP000675920"/>
    </source>
</evidence>
<feature type="transmembrane region" description="Helical" evidence="9">
    <location>
        <begin position="85"/>
        <end position="106"/>
    </location>
</feature>
<evidence type="ECO:0000256" key="7">
    <source>
        <dbReference type="ARBA" id="ARBA00022989"/>
    </source>
</evidence>
<dbReference type="PANTHER" id="PTHR42718">
    <property type="entry name" value="MAJOR FACILITATOR SUPERFAMILY MULTIDRUG TRANSPORTER MFSC"/>
    <property type="match status" value="1"/>
</dbReference>
<evidence type="ECO:0000256" key="9">
    <source>
        <dbReference type="SAM" id="Phobius"/>
    </source>
</evidence>
<dbReference type="Proteomes" id="UP000675920">
    <property type="component" value="Unplaced"/>
</dbReference>
<evidence type="ECO:0000256" key="3">
    <source>
        <dbReference type="ARBA" id="ARBA00022448"/>
    </source>
</evidence>
<dbReference type="GO" id="GO:0005886">
    <property type="term" value="C:plasma membrane"/>
    <property type="evidence" value="ECO:0007669"/>
    <property type="project" value="UniProtKB-SubCell"/>
</dbReference>
<feature type="transmembrane region" description="Helical" evidence="9">
    <location>
        <begin position="341"/>
        <end position="357"/>
    </location>
</feature>
<reference evidence="12" key="1">
    <citation type="journal article" date="1992" name="Proc. Natl. Acad. Sci. U.S.A.">
        <title>Emr, an Escherichia coli locus for multidrug resistance.</title>
        <authorList>
            <person name="Lomovskaya O."/>
            <person name="Lewis K."/>
        </authorList>
    </citation>
    <scope>NUCLEOTIDE SEQUENCE</scope>
</reference>
<organism evidence="11 12">
    <name type="scientific">Derxia gummosa DSM 723</name>
    <dbReference type="NCBI Taxonomy" id="1121388"/>
    <lineage>
        <taxon>Bacteria</taxon>
        <taxon>Pseudomonadati</taxon>
        <taxon>Pseudomonadota</taxon>
        <taxon>Betaproteobacteria</taxon>
        <taxon>Burkholderiales</taxon>
        <taxon>Alcaligenaceae</taxon>
        <taxon>Derxia</taxon>
    </lineage>
</organism>
<comment type="subcellular location">
    <subcellularLocation>
        <location evidence="1">Cell inner membrane</location>
        <topology evidence="1">Multi-pass membrane protein</topology>
    </subcellularLocation>
</comment>
<dbReference type="GO" id="GO:0015721">
    <property type="term" value="P:bile acid and bile salt transport"/>
    <property type="evidence" value="ECO:0007669"/>
    <property type="project" value="UniProtKB-ARBA"/>
</dbReference>
<keyword evidence="4" id="KW-1003">Cell membrane</keyword>
<evidence type="ECO:0000256" key="4">
    <source>
        <dbReference type="ARBA" id="ARBA00022475"/>
    </source>
</evidence>
<feature type="transmembrane region" description="Helical" evidence="9">
    <location>
        <begin position="369"/>
        <end position="393"/>
    </location>
</feature>
<dbReference type="InterPro" id="IPR020846">
    <property type="entry name" value="MFS_dom"/>
</dbReference>
<feature type="transmembrane region" description="Helical" evidence="9">
    <location>
        <begin position="207"/>
        <end position="226"/>
    </location>
</feature>
<dbReference type="InterPro" id="IPR004638">
    <property type="entry name" value="EmrB-like"/>
</dbReference>